<proteinExistence type="predicted"/>
<dbReference type="PANTHER" id="PTHR43685">
    <property type="entry name" value="GLYCOSYLTRANSFERASE"/>
    <property type="match status" value="1"/>
</dbReference>
<dbReference type="Gene3D" id="3.90.550.10">
    <property type="entry name" value="Spore Coat Polysaccharide Biosynthesis Protein SpsA, Chain A"/>
    <property type="match status" value="1"/>
</dbReference>
<dbReference type="Pfam" id="PF00535">
    <property type="entry name" value="Glycos_transf_2"/>
    <property type="match status" value="1"/>
</dbReference>
<keyword evidence="3" id="KW-1185">Reference proteome</keyword>
<dbReference type="SUPFAM" id="SSF53448">
    <property type="entry name" value="Nucleotide-diphospho-sugar transferases"/>
    <property type="match status" value="1"/>
</dbReference>
<evidence type="ECO:0000313" key="3">
    <source>
        <dbReference type="Proteomes" id="UP000199288"/>
    </source>
</evidence>
<dbReference type="RefSeq" id="WP_092564829.1">
    <property type="nucleotide sequence ID" value="NZ_FNQV01000010.1"/>
</dbReference>
<reference evidence="3" key="1">
    <citation type="submission" date="2016-10" db="EMBL/GenBank/DDBJ databases">
        <authorList>
            <person name="Varghese N."/>
            <person name="Submissions S."/>
        </authorList>
    </citation>
    <scope>NUCLEOTIDE SEQUENCE [LARGE SCALE GENOMIC DNA]</scope>
    <source>
        <strain evidence="3">KPR-1</strain>
    </source>
</reference>
<feature type="domain" description="Glycosyltransferase 2-like" evidence="1">
    <location>
        <begin position="5"/>
        <end position="172"/>
    </location>
</feature>
<protein>
    <submittedName>
        <fullName evidence="2">Glycosyltransferase, GT2 family</fullName>
    </submittedName>
</protein>
<evidence type="ECO:0000313" key="2">
    <source>
        <dbReference type="EMBL" id="SEA47788.1"/>
    </source>
</evidence>
<dbReference type="PANTHER" id="PTHR43685:SF3">
    <property type="entry name" value="SLR2126 PROTEIN"/>
    <property type="match status" value="1"/>
</dbReference>
<sequence>MKSVSVIVPSRGGAGRLPTLLQAFGNQQTAARFDVHVIVDGDIDKSEDVLKGLKQEFPTVDLSWTVFPENRGRVAALNRGIEATSGEVIARCDDDLVPAADYIDIIATSHGEVVKGLVGLCLNRYPETPYSRAYGKPRDQMFREEAYHAPPSERWIYWHGNSSARREVMAEVGLYDPRFRKYGWEDVDYGYRLFRAGVPIELEPALETEHRVAATTTEIRALRALHAGTAKRAFLEKHGLAEPPALRGIWGRAVAMASTLQSERILGHSARLVDRILPAVPSVVGEKAVAFLVESGGYAGFKYPDRARSLF</sequence>
<dbReference type="EMBL" id="FNQV01000010">
    <property type="protein sequence ID" value="SEA47788.1"/>
    <property type="molecule type" value="Genomic_DNA"/>
</dbReference>
<dbReference type="AlphaFoldDB" id="A0A1H4BIE0"/>
<dbReference type="InterPro" id="IPR050834">
    <property type="entry name" value="Glycosyltransf_2"/>
</dbReference>
<organism evidence="2 3">
    <name type="scientific">Bowdeniella nasicola</name>
    <dbReference type="NCBI Taxonomy" id="208480"/>
    <lineage>
        <taxon>Bacteria</taxon>
        <taxon>Bacillati</taxon>
        <taxon>Actinomycetota</taxon>
        <taxon>Actinomycetes</taxon>
        <taxon>Actinomycetales</taxon>
        <taxon>Actinomycetaceae</taxon>
        <taxon>Bowdeniella</taxon>
    </lineage>
</organism>
<accession>A0A1H4BIE0</accession>
<dbReference type="InterPro" id="IPR001173">
    <property type="entry name" value="Glyco_trans_2-like"/>
</dbReference>
<dbReference type="CDD" id="cd00761">
    <property type="entry name" value="Glyco_tranf_GTA_type"/>
    <property type="match status" value="1"/>
</dbReference>
<dbReference type="InterPro" id="IPR029044">
    <property type="entry name" value="Nucleotide-diphossugar_trans"/>
</dbReference>
<dbReference type="Proteomes" id="UP000199288">
    <property type="component" value="Unassembled WGS sequence"/>
</dbReference>
<gene>
    <name evidence="2" type="ORF">SAMN02910418_01666</name>
</gene>
<keyword evidence="2" id="KW-0808">Transferase</keyword>
<evidence type="ECO:0000259" key="1">
    <source>
        <dbReference type="Pfam" id="PF00535"/>
    </source>
</evidence>
<dbReference type="OrthoDB" id="2676521at2"/>
<name>A0A1H4BIE0_9ACTO</name>
<dbReference type="GO" id="GO:0016740">
    <property type="term" value="F:transferase activity"/>
    <property type="evidence" value="ECO:0007669"/>
    <property type="project" value="UniProtKB-KW"/>
</dbReference>